<keyword evidence="10" id="KW-1185">Reference proteome</keyword>
<evidence type="ECO:0000313" key="8">
    <source>
        <dbReference type="EMBL" id="NEY21568.1"/>
    </source>
</evidence>
<reference evidence="8 10" key="3">
    <citation type="submission" date="2020-03" db="EMBL/GenBank/DDBJ databases">
        <title>Bacillus aquiflavi sp. nov., isolated from yellow water of strong flavor Chinese baijiu in Yibin region of China.</title>
        <authorList>
            <person name="Xie J."/>
        </authorList>
    </citation>
    <scope>NUCLEOTIDE SEQUENCE [LARGE SCALE GENOMIC DNA]</scope>
    <source>
        <strain evidence="8 10">Gsoil 114</strain>
    </source>
</reference>
<dbReference type="Proteomes" id="UP000030588">
    <property type="component" value="Unassembled WGS sequence"/>
</dbReference>
<dbReference type="PANTHER" id="PTHR43060">
    <property type="entry name" value="3-HYDROXYISOBUTYRATE DEHYDROGENASE-LIKE 1, MITOCHONDRIAL-RELATED"/>
    <property type="match status" value="1"/>
</dbReference>
<dbReference type="Gene3D" id="3.40.50.720">
    <property type="entry name" value="NAD(P)-binding Rossmann-like Domain"/>
    <property type="match status" value="1"/>
</dbReference>
<evidence type="ECO:0000313" key="10">
    <source>
        <dbReference type="Proteomes" id="UP000476934"/>
    </source>
</evidence>
<evidence type="ECO:0000259" key="5">
    <source>
        <dbReference type="Pfam" id="PF03446"/>
    </source>
</evidence>
<dbReference type="SUPFAM" id="SSF48179">
    <property type="entry name" value="6-phosphogluconate dehydrogenase C-terminal domain-like"/>
    <property type="match status" value="1"/>
</dbReference>
<comment type="caution">
    <text evidence="7">The sequence shown here is derived from an EMBL/GenBank/DDBJ whole genome shotgun (WGS) entry which is preliminary data.</text>
</comment>
<proteinExistence type="inferred from homology"/>
<feature type="domain" description="3-hydroxyisobutyrate dehydrogenase-like NAD-binding" evidence="6">
    <location>
        <begin position="164"/>
        <end position="281"/>
    </location>
</feature>
<dbReference type="RefSeq" id="WP_025726906.1">
    <property type="nucleotide sequence ID" value="NZ_JAAIWK010000039.1"/>
</dbReference>
<feature type="domain" description="6-phosphogluconate dehydrogenase NADP-binding" evidence="5">
    <location>
        <begin position="2"/>
        <end position="161"/>
    </location>
</feature>
<dbReference type="GO" id="GO:0016491">
    <property type="term" value="F:oxidoreductase activity"/>
    <property type="evidence" value="ECO:0007669"/>
    <property type="project" value="UniProtKB-KW"/>
</dbReference>
<accession>A0A0A6V8H6</accession>
<sequence>MKIGWIGLGLMGNPMATNLINAGYSLYVYNRTSSKAESLVQKGAVLCQSPKEVAQHSDIVITMLSNVSAVEEVLAGEEGILKGISNDSIVIDMSTVSPKDSVHFAQLVNRQQAHFIDAPVSGSVQPAKEGTLLILAGGDASDIETCKPIFDVLGKQTIHFGENGKGSAAKLSINLLLGITIQGASETFVLAEKLGLQKADVAEMISNAAVNTPIFQMKKSSFLNEDFPAAFMLELMSKDLGLVKSEMESAQIDLPLATAANKTYASAKESGKGKSDVAAVYLEIKERNF</sequence>
<protein>
    <submittedName>
        <fullName evidence="7">3-hydroxyisobutyrate dehydrogenase</fullName>
    </submittedName>
    <submittedName>
        <fullName evidence="8">NAD(P)-dependent oxidoreductase</fullName>
    </submittedName>
</protein>
<evidence type="ECO:0000313" key="9">
    <source>
        <dbReference type="Proteomes" id="UP000030588"/>
    </source>
</evidence>
<dbReference type="InterPro" id="IPR029154">
    <property type="entry name" value="HIBADH-like_NADP-bd"/>
</dbReference>
<dbReference type="InterPro" id="IPR013328">
    <property type="entry name" value="6PGD_dom2"/>
</dbReference>
<reference evidence="7 9" key="1">
    <citation type="submission" date="2014-10" db="EMBL/GenBank/DDBJ databases">
        <title>Draft genome of phytase producing Bacillus ginsengihumi strain M2.11.</title>
        <authorList>
            <person name="Toymentseva A."/>
            <person name="Boulygina E.A."/>
            <person name="Kazakov S.V."/>
            <person name="Kayumov I."/>
            <person name="Suleimanova A.D."/>
            <person name="Mardanova A.M."/>
            <person name="Maria S.N."/>
            <person name="Sergey M.Y."/>
            <person name="Sharipova M.R."/>
        </authorList>
    </citation>
    <scope>NUCLEOTIDE SEQUENCE [LARGE SCALE GENOMIC DNA]</scope>
    <source>
        <strain evidence="7 9">M2.11</strain>
    </source>
</reference>
<evidence type="ECO:0000313" key="7">
    <source>
        <dbReference type="EMBL" id="KHD84350.1"/>
    </source>
</evidence>
<organism evidence="7 9">
    <name type="scientific">Heyndrickxia ginsengihumi</name>
    <dbReference type="NCBI Taxonomy" id="363870"/>
    <lineage>
        <taxon>Bacteria</taxon>
        <taxon>Bacillati</taxon>
        <taxon>Bacillota</taxon>
        <taxon>Bacilli</taxon>
        <taxon>Bacillales</taxon>
        <taxon>Bacillaceae</taxon>
        <taxon>Heyndrickxia</taxon>
    </lineage>
</organism>
<evidence type="ECO:0000256" key="3">
    <source>
        <dbReference type="ARBA" id="ARBA00023027"/>
    </source>
</evidence>
<dbReference type="SUPFAM" id="SSF51735">
    <property type="entry name" value="NAD(P)-binding Rossmann-fold domains"/>
    <property type="match status" value="1"/>
</dbReference>
<feature type="active site" evidence="4">
    <location>
        <position position="170"/>
    </location>
</feature>
<evidence type="ECO:0000256" key="1">
    <source>
        <dbReference type="ARBA" id="ARBA00009080"/>
    </source>
</evidence>
<dbReference type="EMBL" id="JRUN01000067">
    <property type="protein sequence ID" value="KHD84350.1"/>
    <property type="molecule type" value="Genomic_DNA"/>
</dbReference>
<dbReference type="InterPro" id="IPR006115">
    <property type="entry name" value="6PGDH_NADP-bd"/>
</dbReference>
<dbReference type="Pfam" id="PF03446">
    <property type="entry name" value="NAD_binding_2"/>
    <property type="match status" value="1"/>
</dbReference>
<dbReference type="Proteomes" id="UP000476934">
    <property type="component" value="Unassembled WGS sequence"/>
</dbReference>
<name>A0A0A6V8H6_9BACI</name>
<dbReference type="InterPro" id="IPR036291">
    <property type="entry name" value="NAD(P)-bd_dom_sf"/>
</dbReference>
<reference evidence="8 10" key="2">
    <citation type="submission" date="2020-02" db="EMBL/GenBank/DDBJ databases">
        <authorList>
            <person name="Feng H."/>
        </authorList>
    </citation>
    <scope>NUCLEOTIDE SEQUENCE [LARGE SCALE GENOMIC DNA]</scope>
    <source>
        <strain evidence="8 10">Gsoil 114</strain>
    </source>
</reference>
<dbReference type="EMBL" id="JAAIWK010000039">
    <property type="protein sequence ID" value="NEY21568.1"/>
    <property type="molecule type" value="Genomic_DNA"/>
</dbReference>
<evidence type="ECO:0000256" key="2">
    <source>
        <dbReference type="ARBA" id="ARBA00023002"/>
    </source>
</evidence>
<dbReference type="STRING" id="363870.NG54_16130"/>
<comment type="similarity">
    <text evidence="1">Belongs to the HIBADH-related family.</text>
</comment>
<dbReference type="OrthoDB" id="9786703at2"/>
<dbReference type="Pfam" id="PF14833">
    <property type="entry name" value="NAD_binding_11"/>
    <property type="match status" value="1"/>
</dbReference>
<dbReference type="InterPro" id="IPR015815">
    <property type="entry name" value="HIBADH-related"/>
</dbReference>
<dbReference type="InterPro" id="IPR008927">
    <property type="entry name" value="6-PGluconate_DH-like_C_sf"/>
</dbReference>
<dbReference type="GO" id="GO:0050661">
    <property type="term" value="F:NADP binding"/>
    <property type="evidence" value="ECO:0007669"/>
    <property type="project" value="InterPro"/>
</dbReference>
<keyword evidence="3" id="KW-0520">NAD</keyword>
<dbReference type="Gene3D" id="1.10.1040.10">
    <property type="entry name" value="N-(1-d-carboxylethyl)-l-norvaline Dehydrogenase, domain 2"/>
    <property type="match status" value="1"/>
</dbReference>
<dbReference type="PANTHER" id="PTHR43060:SF15">
    <property type="entry name" value="3-HYDROXYISOBUTYRATE DEHYDROGENASE-LIKE 1, MITOCHONDRIAL-RELATED"/>
    <property type="match status" value="1"/>
</dbReference>
<gene>
    <name evidence="8" type="ORF">G4D61_16710</name>
    <name evidence="7" type="ORF">NG54_16130</name>
</gene>
<evidence type="ECO:0000256" key="4">
    <source>
        <dbReference type="PIRSR" id="PIRSR000103-1"/>
    </source>
</evidence>
<evidence type="ECO:0000259" key="6">
    <source>
        <dbReference type="Pfam" id="PF14833"/>
    </source>
</evidence>
<dbReference type="AlphaFoldDB" id="A0A0A6V8H6"/>
<dbReference type="PIRSF" id="PIRSF000103">
    <property type="entry name" value="HIBADH"/>
    <property type="match status" value="1"/>
</dbReference>
<dbReference type="GO" id="GO:0051287">
    <property type="term" value="F:NAD binding"/>
    <property type="evidence" value="ECO:0007669"/>
    <property type="project" value="InterPro"/>
</dbReference>
<keyword evidence="2" id="KW-0560">Oxidoreductase</keyword>